<feature type="domain" description="Glycosyltransferase 2-like" evidence="1">
    <location>
        <begin position="340"/>
        <end position="462"/>
    </location>
</feature>
<dbReference type="CDD" id="cd04186">
    <property type="entry name" value="GT_2_like_c"/>
    <property type="match status" value="1"/>
</dbReference>
<accession>A0A858QBH6</accession>
<dbReference type="SUPFAM" id="SSF53448">
    <property type="entry name" value="Nucleotide-diphospho-sugar transferases"/>
    <property type="match status" value="1"/>
</dbReference>
<evidence type="ECO:0000313" key="3">
    <source>
        <dbReference type="Proteomes" id="UP000503004"/>
    </source>
</evidence>
<dbReference type="Gene3D" id="3.90.550.10">
    <property type="entry name" value="Spore Coat Polysaccharide Biosynthesis Protein SpsA, Chain A"/>
    <property type="match status" value="2"/>
</dbReference>
<organism evidence="2 3">
    <name type="scientific">Methylococcus geothermalis</name>
    <dbReference type="NCBI Taxonomy" id="2681310"/>
    <lineage>
        <taxon>Bacteria</taxon>
        <taxon>Pseudomonadati</taxon>
        <taxon>Pseudomonadota</taxon>
        <taxon>Gammaproteobacteria</taxon>
        <taxon>Methylococcales</taxon>
        <taxon>Methylococcaceae</taxon>
        <taxon>Methylococcus</taxon>
    </lineage>
</organism>
<evidence type="ECO:0000259" key="1">
    <source>
        <dbReference type="Pfam" id="PF00535"/>
    </source>
</evidence>
<dbReference type="Pfam" id="PF00535">
    <property type="entry name" value="Glycos_transf_2"/>
    <property type="match status" value="1"/>
</dbReference>
<protein>
    <submittedName>
        <fullName evidence="2">Glycosyltransferase</fullName>
    </submittedName>
</protein>
<evidence type="ECO:0000313" key="2">
    <source>
        <dbReference type="EMBL" id="QJD31131.1"/>
    </source>
</evidence>
<dbReference type="PANTHER" id="PTHR43179">
    <property type="entry name" value="RHAMNOSYLTRANSFERASE WBBL"/>
    <property type="match status" value="1"/>
</dbReference>
<dbReference type="RefSeq" id="WP_169604399.1">
    <property type="nucleotide sequence ID" value="NZ_CP046565.1"/>
</dbReference>
<reference evidence="3" key="1">
    <citation type="submission" date="2019-12" db="EMBL/GenBank/DDBJ databases">
        <authorList>
            <person name="Awala S.I."/>
            <person name="Rhee S.K."/>
        </authorList>
    </citation>
    <scope>NUCLEOTIDE SEQUENCE [LARGE SCALE GENOMIC DNA]</scope>
    <source>
        <strain evidence="3">IM1</strain>
    </source>
</reference>
<dbReference type="EMBL" id="CP046565">
    <property type="protein sequence ID" value="QJD31131.1"/>
    <property type="molecule type" value="Genomic_DNA"/>
</dbReference>
<dbReference type="InterPro" id="IPR029044">
    <property type="entry name" value="Nucleotide-diphossugar_trans"/>
</dbReference>
<keyword evidence="2" id="KW-0808">Transferase</keyword>
<name>A0A858QBH6_9GAMM</name>
<gene>
    <name evidence="2" type="ORF">GNH96_15075</name>
</gene>
<proteinExistence type="predicted"/>
<keyword evidence="3" id="KW-1185">Reference proteome</keyword>
<dbReference type="AlphaFoldDB" id="A0A858QBH6"/>
<dbReference type="KEGG" id="metu:GNH96_15075"/>
<dbReference type="PANTHER" id="PTHR43179:SF7">
    <property type="entry name" value="RHAMNOSYLTRANSFERASE WBBL"/>
    <property type="match status" value="1"/>
</dbReference>
<sequence>MRTVRFRISPTIPRHSLLPGFLKRSRVVKTLRYTALSVFGLPFVPLYRHPLGRALKSALGMLLAGEIKKPAMLLLGTLNYTVYYALWVRHPWGEAKIRSKVETSSLPALDIAFIIGSTGSASLEDIEVTLESIRTQDFQGLTSHIAVMDPALPPLTFRPNEVVPDGSEFVCFLQAGDRLTADAISRVAACIDGYPKFKLIYSDHDYLIKGKHRCFAEFKPDWNYELSLARFYLQTPVFFSAASLEKLGFMALSEPCSLPEVVFTIYENHGSESIAHIPAILCHRPYSCRDDCGGELDIYGKAVAAHLARRGELARIERNREATRGLSVHFPPAPERPLVSIIIPTRNRADLLRNCIQSIESRTAYDHYEILIIDNGSDEAQTLDYFREIGSRGVRVIPDPSPFNFSAINNRAAEHARGQYLAFLNNDIEVITPEWLGEMLGLAARPGIGAVGARLWYPNDRLQHAGVILVGGVAGHAHKFLPRGLPGYCDRAVLLQEFSAVTAACMVIRKTSFVDVGGFDPDLAVAFNDVDLCLRLKAAGYRNVWTPAAELYHHESLSRGNDTAPDKIERFLRECAYMRERWGDFLRNDPAYSPNLAWDNYDFSLSWERPKF</sequence>
<dbReference type="GO" id="GO:0016740">
    <property type="term" value="F:transferase activity"/>
    <property type="evidence" value="ECO:0007669"/>
    <property type="project" value="UniProtKB-KW"/>
</dbReference>
<dbReference type="InterPro" id="IPR001173">
    <property type="entry name" value="Glyco_trans_2-like"/>
</dbReference>
<dbReference type="Proteomes" id="UP000503004">
    <property type="component" value="Chromosome"/>
</dbReference>